<feature type="compositionally biased region" description="Low complexity" evidence="8">
    <location>
        <begin position="307"/>
        <end position="318"/>
    </location>
</feature>
<dbReference type="Pfam" id="PF03941">
    <property type="entry name" value="INCENP_ARK-bind"/>
    <property type="match status" value="1"/>
</dbReference>
<evidence type="ECO:0000313" key="10">
    <source>
        <dbReference type="EMBL" id="WFD01391.1"/>
    </source>
</evidence>
<feature type="compositionally biased region" description="Low complexity" evidence="8">
    <location>
        <begin position="10"/>
        <end position="26"/>
    </location>
</feature>
<evidence type="ECO:0000256" key="4">
    <source>
        <dbReference type="ARBA" id="ARBA00022490"/>
    </source>
</evidence>
<proteinExistence type="inferred from homology"/>
<dbReference type="InterPro" id="IPR005635">
    <property type="entry name" value="Inner_centromere_prot_ARK-bd"/>
</dbReference>
<comment type="similarity">
    <text evidence="3">Belongs to the INCENP family.</text>
</comment>
<evidence type="ECO:0000256" key="6">
    <source>
        <dbReference type="ARBA" id="ARBA00023212"/>
    </source>
</evidence>
<dbReference type="GO" id="GO:0005634">
    <property type="term" value="C:nucleus"/>
    <property type="evidence" value="ECO:0007669"/>
    <property type="project" value="UniProtKB-SubCell"/>
</dbReference>
<dbReference type="GO" id="GO:0005819">
    <property type="term" value="C:spindle"/>
    <property type="evidence" value="ECO:0007669"/>
    <property type="project" value="UniProtKB-SubCell"/>
</dbReference>
<dbReference type="PANTHER" id="PTHR13142:SF1">
    <property type="entry name" value="INNER CENTROMERE PROTEIN"/>
    <property type="match status" value="1"/>
</dbReference>
<keyword evidence="4" id="KW-0963">Cytoplasm</keyword>
<evidence type="ECO:0000256" key="1">
    <source>
        <dbReference type="ARBA" id="ARBA00004123"/>
    </source>
</evidence>
<feature type="compositionally biased region" description="Low complexity" evidence="8">
    <location>
        <begin position="243"/>
        <end position="260"/>
    </location>
</feature>
<dbReference type="AlphaFoldDB" id="A0AAF0DXG9"/>
<evidence type="ECO:0000256" key="8">
    <source>
        <dbReference type="SAM" id="MobiDB-lite"/>
    </source>
</evidence>
<accession>A0AAF0DXG9</accession>
<comment type="subcellular location">
    <subcellularLocation>
        <location evidence="2">Cytoplasm</location>
        <location evidence="2">Cytoskeleton</location>
        <location evidence="2">Spindle</location>
    </subcellularLocation>
    <subcellularLocation>
        <location evidence="1">Nucleus</location>
    </subcellularLocation>
</comment>
<reference evidence="10" key="1">
    <citation type="submission" date="2023-03" db="EMBL/GenBank/DDBJ databases">
        <title>Mating type loci evolution in Malassezia.</title>
        <authorList>
            <person name="Coelho M.A."/>
        </authorList>
    </citation>
    <scope>NUCLEOTIDE SEQUENCE</scope>
    <source>
        <strain evidence="10">CBS 7876</strain>
    </source>
</reference>
<feature type="compositionally biased region" description="Polar residues" evidence="8">
    <location>
        <begin position="280"/>
        <end position="306"/>
    </location>
</feature>
<evidence type="ECO:0000259" key="9">
    <source>
        <dbReference type="Pfam" id="PF03941"/>
    </source>
</evidence>
<sequence>MSPFRATERPSQAAAPASSAAKALSPRMENGAPSPLPPARPASPKLTVPPSPVERETAPTGFGARIKGLLGFQAQLAKPQPPSPKMARPASALASTSPTRTSRPSSPERPVQTALGFHDDIDELDERQVQAAVGMPGAFTKPPRPKEAVPRPAPRKVLAPARPAPKQASSSRPSLQTRPASVVSVRPPSRAPPASRLSQARASPAPSRMSTTQAYTYDAEGKRRKLSQQPLQESTNHEERVSTESALKSKLTTSTSSASTVHLSKVGHTTVRPPTRPPTSAANRTWSKPGSARSSALSSTNVFQQQPAVPEPEAASAEELPDVQSEYSDSEDEASIKKRKLEPSWTRGRELEDLLLQQSTVDPDEIFGFQLGPVPLDTMLPPRKGDRRRARKRTSSANWNGPDGLAQWEIDRYNERMGIQTHRGGAL</sequence>
<dbReference type="EMBL" id="CP119934">
    <property type="protein sequence ID" value="WFD01391.1"/>
    <property type="molecule type" value="Genomic_DNA"/>
</dbReference>
<evidence type="ECO:0000256" key="7">
    <source>
        <dbReference type="ARBA" id="ARBA00023242"/>
    </source>
</evidence>
<feature type="region of interest" description="Disordered" evidence="8">
    <location>
        <begin position="378"/>
        <end position="405"/>
    </location>
</feature>
<feature type="compositionally biased region" description="Basic residues" evidence="8">
    <location>
        <begin position="385"/>
        <end position="394"/>
    </location>
</feature>
<evidence type="ECO:0000256" key="2">
    <source>
        <dbReference type="ARBA" id="ARBA00004186"/>
    </source>
</evidence>
<keyword evidence="5" id="KW-0159">Chromosome partition</keyword>
<feature type="compositionally biased region" description="Low complexity" evidence="8">
    <location>
        <begin position="87"/>
        <end position="105"/>
    </location>
</feature>
<feature type="compositionally biased region" description="Pro residues" evidence="8">
    <location>
        <begin position="34"/>
        <end position="52"/>
    </location>
</feature>
<feature type="domain" description="Inner centromere protein ARK-binding" evidence="9">
    <location>
        <begin position="324"/>
        <end position="369"/>
    </location>
</feature>
<keyword evidence="7" id="KW-0539">Nucleus</keyword>
<protein>
    <recommendedName>
        <fullName evidence="9">Inner centromere protein ARK-binding domain-containing protein</fullName>
    </recommendedName>
</protein>
<keyword evidence="6" id="KW-0206">Cytoskeleton</keyword>
<name>A0AAF0DXG9_9BASI</name>
<feature type="compositionally biased region" description="Polar residues" evidence="8">
    <location>
        <begin position="167"/>
        <end position="177"/>
    </location>
</feature>
<dbReference type="PANTHER" id="PTHR13142">
    <property type="entry name" value="INNER CENTROMERE PROTEIN"/>
    <property type="match status" value="1"/>
</dbReference>
<dbReference type="Proteomes" id="UP001214603">
    <property type="component" value="Chromosome 1"/>
</dbReference>
<evidence type="ECO:0000256" key="5">
    <source>
        <dbReference type="ARBA" id="ARBA00022829"/>
    </source>
</evidence>
<gene>
    <name evidence="10" type="ORF">MOBT1_000054</name>
</gene>
<organism evidence="10 11">
    <name type="scientific">Malassezia obtusa</name>
    <dbReference type="NCBI Taxonomy" id="76774"/>
    <lineage>
        <taxon>Eukaryota</taxon>
        <taxon>Fungi</taxon>
        <taxon>Dikarya</taxon>
        <taxon>Basidiomycota</taxon>
        <taxon>Ustilaginomycotina</taxon>
        <taxon>Malasseziomycetes</taxon>
        <taxon>Malasseziales</taxon>
        <taxon>Malasseziaceae</taxon>
        <taxon>Malassezia</taxon>
    </lineage>
</organism>
<evidence type="ECO:0000313" key="11">
    <source>
        <dbReference type="Proteomes" id="UP001214603"/>
    </source>
</evidence>
<feature type="region of interest" description="Disordered" evidence="8">
    <location>
        <begin position="1"/>
        <end position="344"/>
    </location>
</feature>
<feature type="compositionally biased region" description="Low complexity" evidence="8">
    <location>
        <begin position="178"/>
        <end position="208"/>
    </location>
</feature>
<keyword evidence="11" id="KW-1185">Reference proteome</keyword>
<dbReference type="GO" id="GO:0007059">
    <property type="term" value="P:chromosome segregation"/>
    <property type="evidence" value="ECO:0007669"/>
    <property type="project" value="UniProtKB-KW"/>
</dbReference>
<evidence type="ECO:0000256" key="3">
    <source>
        <dbReference type="ARBA" id="ARBA00010042"/>
    </source>
</evidence>